<keyword evidence="2" id="KW-1185">Reference proteome</keyword>
<dbReference type="EnsemblMetazoa" id="PPA37853.1">
    <property type="protein sequence ID" value="PPA37853.1"/>
    <property type="gene ID" value="WBGene00276222"/>
</dbReference>
<name>A0A2A6CSA3_PRIPA</name>
<dbReference type="Proteomes" id="UP000005239">
    <property type="component" value="Unassembled WGS sequence"/>
</dbReference>
<evidence type="ECO:0000313" key="2">
    <source>
        <dbReference type="Proteomes" id="UP000005239"/>
    </source>
</evidence>
<protein>
    <submittedName>
        <fullName evidence="1">Uncharacterized protein</fullName>
    </submittedName>
</protein>
<organism evidence="1 2">
    <name type="scientific">Pristionchus pacificus</name>
    <name type="common">Parasitic nematode worm</name>
    <dbReference type="NCBI Taxonomy" id="54126"/>
    <lineage>
        <taxon>Eukaryota</taxon>
        <taxon>Metazoa</taxon>
        <taxon>Ecdysozoa</taxon>
        <taxon>Nematoda</taxon>
        <taxon>Chromadorea</taxon>
        <taxon>Rhabditida</taxon>
        <taxon>Rhabditina</taxon>
        <taxon>Diplogasteromorpha</taxon>
        <taxon>Diplogasteroidea</taxon>
        <taxon>Neodiplogasteridae</taxon>
        <taxon>Pristionchus</taxon>
    </lineage>
</organism>
<sequence>GTAAIGLLRFFAVISSTTINENHLFNGHIWRNRIRVERKGMSHTWDGLEKDVSHSRSFDDVIRRLQMDEYLLTPRSGYIVRTDTMNYVIYKIRHSESLVNLMMEASFYMNWTDDDKKTTIRPISPFYHEY</sequence>
<accession>A0A8R1YT80</accession>
<reference evidence="2" key="1">
    <citation type="journal article" date="2008" name="Nat. Genet.">
        <title>The Pristionchus pacificus genome provides a unique perspective on nematode lifestyle and parasitism.</title>
        <authorList>
            <person name="Dieterich C."/>
            <person name="Clifton S.W."/>
            <person name="Schuster L.N."/>
            <person name="Chinwalla A."/>
            <person name="Delehaunty K."/>
            <person name="Dinkelacker I."/>
            <person name="Fulton L."/>
            <person name="Fulton R."/>
            <person name="Godfrey J."/>
            <person name="Minx P."/>
            <person name="Mitreva M."/>
            <person name="Roeseler W."/>
            <person name="Tian H."/>
            <person name="Witte H."/>
            <person name="Yang S.P."/>
            <person name="Wilson R.K."/>
            <person name="Sommer R.J."/>
        </authorList>
    </citation>
    <scope>NUCLEOTIDE SEQUENCE [LARGE SCALE GENOMIC DNA]</scope>
    <source>
        <strain evidence="2">PS312</strain>
    </source>
</reference>
<proteinExistence type="predicted"/>
<gene>
    <name evidence="1" type="primary">WBGene00276222</name>
</gene>
<accession>A0A2A6CSA3</accession>
<evidence type="ECO:0000313" key="1">
    <source>
        <dbReference type="EnsemblMetazoa" id="PPA37853.1"/>
    </source>
</evidence>
<dbReference type="AlphaFoldDB" id="A0A2A6CSA3"/>
<reference evidence="1" key="2">
    <citation type="submission" date="2022-06" db="UniProtKB">
        <authorList>
            <consortium name="EnsemblMetazoa"/>
        </authorList>
    </citation>
    <scope>IDENTIFICATION</scope>
    <source>
        <strain evidence="1">PS312</strain>
    </source>
</reference>